<evidence type="ECO:0000313" key="4">
    <source>
        <dbReference type="Proteomes" id="UP000000289"/>
    </source>
</evidence>
<dbReference type="RefSeq" id="WP_015702849.1">
    <property type="nucleotide sequence ID" value="NC_015761.1"/>
</dbReference>
<dbReference type="InterPro" id="IPR017740">
    <property type="entry name" value="TssA-like"/>
</dbReference>
<proteinExistence type="predicted"/>
<reference evidence="3 4" key="1">
    <citation type="journal article" date="2011" name="PLoS Pathog.">
        <title>Salmonella bongori provides insights into the evolution of the Salmonellae.</title>
        <authorList>
            <person name="Fookes M."/>
            <person name="Schroeder G.N."/>
            <person name="Langridge G.C."/>
            <person name="Blondel C.J."/>
            <person name="Mammina C."/>
            <person name="Connor T.R."/>
            <person name="Seth-Smith H."/>
            <person name="Vernikos G.S."/>
            <person name="Robinson K.S."/>
            <person name="Sanders M."/>
            <person name="Petty N.K."/>
            <person name="Kingsley R.A."/>
            <person name="Baumler A.J."/>
            <person name="Nuccio S.P."/>
            <person name="Contreras I."/>
            <person name="Santiviago C.A."/>
            <person name="Maskell D."/>
            <person name="Barrow P."/>
            <person name="Humphrey T."/>
            <person name="Nastasi A."/>
            <person name="Roberts M."/>
            <person name="Frankel G."/>
            <person name="Parkhill J."/>
            <person name="Dougan G."/>
            <person name="Thomson N.R."/>
        </authorList>
    </citation>
    <scope>NUCLEOTIDE SEQUENCE [LARGE SCALE GENOMIC DNA]</scope>
    <source>
        <strain evidence="4">ATCC 43975 / DSM 13772 / NCTC 12419</strain>
    </source>
</reference>
<organism evidence="3 4">
    <name type="scientific">Salmonella bongori (strain ATCC 43975 / DSM 13772 / NCTC 12419)</name>
    <dbReference type="NCBI Taxonomy" id="218493"/>
    <lineage>
        <taxon>Bacteria</taxon>
        <taxon>Pseudomonadati</taxon>
        <taxon>Pseudomonadota</taxon>
        <taxon>Gammaproteobacteria</taxon>
        <taxon>Enterobacterales</taxon>
        <taxon>Enterobacteriaceae</taxon>
        <taxon>Salmonella</taxon>
    </lineage>
</organism>
<dbReference type="InterPro" id="IPR010657">
    <property type="entry name" value="ImpA_N"/>
</dbReference>
<dbReference type="eggNOG" id="COG3515">
    <property type="taxonomic scope" value="Bacteria"/>
</dbReference>
<evidence type="ECO:0000313" key="3">
    <source>
        <dbReference type="EMBL" id="CCC30321.1"/>
    </source>
</evidence>
<dbReference type="Proteomes" id="UP000000289">
    <property type="component" value="Chromosome"/>
</dbReference>
<dbReference type="PANTHER" id="PTHR37951">
    <property type="entry name" value="CYTOPLASMIC PROTEIN-RELATED"/>
    <property type="match status" value="1"/>
</dbReference>
<name>A0A0K0HAE7_SALBC</name>
<accession>A0A0K0HAE7</accession>
<feature type="region of interest" description="Disordered" evidence="1">
    <location>
        <begin position="220"/>
        <end position="239"/>
    </location>
</feature>
<gene>
    <name evidence="3" type="ordered locus">SBG_1233</name>
</gene>
<protein>
    <submittedName>
        <fullName evidence="3">Type VI secretion protein (ImpA)</fullName>
    </submittedName>
</protein>
<sequence length="308" mass="34718">MMEAIETLLTPVSPEHPCGESVRYSPEFDRLAAARQQDDETLPTGVWQSTPRRADWEEVARLACELTLSRSKDLVIMSWLGEAWLHLRGLVALPDALSLLALALERYPNELHPQIKDDDYDYRAAPLCWVAQHYAAMVANAPLFTCEEETISLAQWQQGKRHDLPPPEMQANIGLALTASLKWLQRLTDLCQNWPDATAPSFNVLEQKIKTCQQALGHSVTERPQSEAGETQISAATNSPAFASREEAYQMLKQIADYLQRTEPHSPVPYLLHRACIWGHTPLPELLNELLVSDEAARQLWRQLGVLP</sequence>
<feature type="compositionally biased region" description="Polar residues" evidence="1">
    <location>
        <begin position="228"/>
        <end position="239"/>
    </location>
</feature>
<dbReference type="Pfam" id="PF06812">
    <property type="entry name" value="ImpA_N"/>
    <property type="match status" value="1"/>
</dbReference>
<evidence type="ECO:0000256" key="1">
    <source>
        <dbReference type="SAM" id="MobiDB-lite"/>
    </source>
</evidence>
<dbReference type="NCBIfam" id="TIGR03363">
    <property type="entry name" value="VI_chp_8"/>
    <property type="match status" value="1"/>
</dbReference>
<evidence type="ECO:0000259" key="2">
    <source>
        <dbReference type="Pfam" id="PF06812"/>
    </source>
</evidence>
<dbReference type="GeneID" id="44980245"/>
<dbReference type="PANTHER" id="PTHR37951:SF1">
    <property type="entry name" value="TYPE VI SECRETION SYSTEM COMPONENT TSSA1"/>
    <property type="match status" value="1"/>
</dbReference>
<feature type="domain" description="ImpA N-terminal" evidence="2">
    <location>
        <begin position="9"/>
        <end position="131"/>
    </location>
</feature>
<dbReference type="EMBL" id="FR877557">
    <property type="protein sequence ID" value="CCC30321.1"/>
    <property type="molecule type" value="Genomic_DNA"/>
</dbReference>
<dbReference type="KEGG" id="sbg:SBG_1233"/>
<dbReference type="AlphaFoldDB" id="A0A0K0HAE7"/>